<accession>A0ABN7XJK8</accession>
<proteinExistence type="predicted"/>
<protein>
    <submittedName>
        <fullName evidence="1">4333_t:CDS:1</fullName>
    </submittedName>
</protein>
<evidence type="ECO:0000313" key="1">
    <source>
        <dbReference type="EMBL" id="CAG8855483.1"/>
    </source>
</evidence>
<evidence type="ECO:0000313" key="2">
    <source>
        <dbReference type="Proteomes" id="UP000789901"/>
    </source>
</evidence>
<keyword evidence="2" id="KW-1185">Reference proteome</keyword>
<dbReference type="EMBL" id="CAJVQB010149843">
    <property type="protein sequence ID" value="CAG8855483.1"/>
    <property type="molecule type" value="Genomic_DNA"/>
</dbReference>
<name>A0ABN7XJK8_GIGMA</name>
<feature type="non-terminal residue" evidence="1">
    <location>
        <position position="1"/>
    </location>
</feature>
<reference evidence="1 2" key="1">
    <citation type="submission" date="2021-06" db="EMBL/GenBank/DDBJ databases">
        <authorList>
            <person name="Kallberg Y."/>
            <person name="Tangrot J."/>
            <person name="Rosling A."/>
        </authorList>
    </citation>
    <scope>NUCLEOTIDE SEQUENCE [LARGE SCALE GENOMIC DNA]</scope>
    <source>
        <strain evidence="1 2">120-4 pot B 10/14</strain>
    </source>
</reference>
<feature type="non-terminal residue" evidence="1">
    <location>
        <position position="114"/>
    </location>
</feature>
<dbReference type="Proteomes" id="UP000789901">
    <property type="component" value="Unassembled WGS sequence"/>
</dbReference>
<gene>
    <name evidence="1" type="ORF">GMARGA_LOCUS44304</name>
</gene>
<organism evidence="1 2">
    <name type="scientific">Gigaspora margarita</name>
    <dbReference type="NCBI Taxonomy" id="4874"/>
    <lineage>
        <taxon>Eukaryota</taxon>
        <taxon>Fungi</taxon>
        <taxon>Fungi incertae sedis</taxon>
        <taxon>Mucoromycota</taxon>
        <taxon>Glomeromycotina</taxon>
        <taxon>Glomeromycetes</taxon>
        <taxon>Diversisporales</taxon>
        <taxon>Gigasporaceae</taxon>
        <taxon>Gigaspora</taxon>
    </lineage>
</organism>
<comment type="caution">
    <text evidence="1">The sequence shown here is derived from an EMBL/GenBank/DDBJ whole genome shotgun (WGS) entry which is preliminary data.</text>
</comment>
<sequence>SNITSHDDRIRNIKTRKHLSKSEIHQFSLPIKLDDNLQFTYDIVSAYDIYMKKRAALIYRNVEFYKQISYTLLNDDGTFDTYVNLHSGDIVQIQEESGLSYALLKGIFTHEYNN</sequence>